<comment type="caution">
    <text evidence="1">The sequence shown here is derived from an EMBL/GenBank/DDBJ whole genome shotgun (WGS) entry which is preliminary data.</text>
</comment>
<evidence type="ECO:0000313" key="2">
    <source>
        <dbReference type="Proteomes" id="UP000626092"/>
    </source>
</evidence>
<organism evidence="1 2">
    <name type="scientific">Rhododendron simsii</name>
    <name type="common">Sims's rhododendron</name>
    <dbReference type="NCBI Taxonomy" id="118357"/>
    <lineage>
        <taxon>Eukaryota</taxon>
        <taxon>Viridiplantae</taxon>
        <taxon>Streptophyta</taxon>
        <taxon>Embryophyta</taxon>
        <taxon>Tracheophyta</taxon>
        <taxon>Spermatophyta</taxon>
        <taxon>Magnoliopsida</taxon>
        <taxon>eudicotyledons</taxon>
        <taxon>Gunneridae</taxon>
        <taxon>Pentapetalae</taxon>
        <taxon>asterids</taxon>
        <taxon>Ericales</taxon>
        <taxon>Ericaceae</taxon>
        <taxon>Ericoideae</taxon>
        <taxon>Rhodoreae</taxon>
        <taxon>Rhododendron</taxon>
    </lineage>
</organism>
<proteinExistence type="predicted"/>
<dbReference type="AlphaFoldDB" id="A0A834FWR4"/>
<dbReference type="Proteomes" id="UP000626092">
    <property type="component" value="Unassembled WGS sequence"/>
</dbReference>
<sequence>MSILRSPENFSVKFLLLLLRPPSPPSPTLFLLPNAHRHTLRQLPHHSSTGYGGISTSSSSTYLSQSFPVVEKEKNKGLQIRRRTKFFRRRRTKIHIVPP</sequence>
<protein>
    <submittedName>
        <fullName evidence="1">Uncharacterized protein</fullName>
    </submittedName>
</protein>
<gene>
    <name evidence="1" type="ORF">RHSIM_RhsimUnG0174900</name>
</gene>
<evidence type="ECO:0000313" key="1">
    <source>
        <dbReference type="EMBL" id="KAF7112964.1"/>
    </source>
</evidence>
<name>A0A834FWR4_RHOSS</name>
<dbReference type="EMBL" id="WJXA01000394">
    <property type="protein sequence ID" value="KAF7112964.1"/>
    <property type="molecule type" value="Genomic_DNA"/>
</dbReference>
<reference evidence="1" key="1">
    <citation type="submission" date="2019-11" db="EMBL/GenBank/DDBJ databases">
        <authorList>
            <person name="Liu Y."/>
            <person name="Hou J."/>
            <person name="Li T.-Q."/>
            <person name="Guan C.-H."/>
            <person name="Wu X."/>
            <person name="Wu H.-Z."/>
            <person name="Ling F."/>
            <person name="Zhang R."/>
            <person name="Shi X.-G."/>
            <person name="Ren J.-P."/>
            <person name="Chen E.-F."/>
            <person name="Sun J.-M."/>
        </authorList>
    </citation>
    <scope>NUCLEOTIDE SEQUENCE</scope>
    <source>
        <strain evidence="1">Adult_tree_wgs_1</strain>
        <tissue evidence="1">Leaves</tissue>
    </source>
</reference>
<accession>A0A834FWR4</accession>
<keyword evidence="2" id="KW-1185">Reference proteome</keyword>